<evidence type="ECO:0008006" key="3">
    <source>
        <dbReference type="Google" id="ProtNLM"/>
    </source>
</evidence>
<gene>
    <name evidence="1" type="ORF">NK118_10220</name>
</gene>
<dbReference type="Proteomes" id="UP001523565">
    <property type="component" value="Unassembled WGS sequence"/>
</dbReference>
<accession>A0ABT1ELR6</accession>
<reference evidence="1 2" key="1">
    <citation type="journal article" date="2022" name="Genome Biol. Evol.">
        <title>Host diet, physiology and behaviors set the stage for Lachnospiraceae cladogenesis.</title>
        <authorList>
            <person name="Vera-Ponce De Leon A."/>
            <person name="Schneider M."/>
            <person name="Jahnes B.C."/>
            <person name="Sadowski V."/>
            <person name="Camuy-Velez L.A."/>
            <person name="Duan J."/>
            <person name="Sabree Z.L."/>
        </authorList>
    </citation>
    <scope>NUCLEOTIDE SEQUENCE [LARGE SCALE GENOMIC DNA]</scope>
    <source>
        <strain evidence="1 2">PAL227</strain>
    </source>
</reference>
<proteinExistence type="predicted"/>
<name>A0ABT1ELR6_9FIRM</name>
<evidence type="ECO:0000313" key="2">
    <source>
        <dbReference type="Proteomes" id="UP001523565"/>
    </source>
</evidence>
<comment type="caution">
    <text evidence="1">The sequence shown here is derived from an EMBL/GenBank/DDBJ whole genome shotgun (WGS) entry which is preliminary data.</text>
</comment>
<evidence type="ECO:0000313" key="1">
    <source>
        <dbReference type="EMBL" id="MCP1110626.1"/>
    </source>
</evidence>
<protein>
    <recommendedName>
        <fullName evidence="3">DUF1444 family protein</fullName>
    </recommendedName>
</protein>
<dbReference type="RefSeq" id="WP_262069505.1">
    <property type="nucleotide sequence ID" value="NZ_JAMXOC010000015.1"/>
</dbReference>
<dbReference type="EMBL" id="JAMZFV010000015">
    <property type="protein sequence ID" value="MCP1110626.1"/>
    <property type="molecule type" value="Genomic_DNA"/>
</dbReference>
<organism evidence="1 2">
    <name type="scientific">Ohessyouella blattaphilus</name>
    <dbReference type="NCBI Taxonomy" id="2949333"/>
    <lineage>
        <taxon>Bacteria</taxon>
        <taxon>Bacillati</taxon>
        <taxon>Bacillota</taxon>
        <taxon>Clostridia</taxon>
        <taxon>Lachnospirales</taxon>
        <taxon>Lachnospiraceae</taxon>
        <taxon>Ohessyouella</taxon>
    </lineage>
</organism>
<keyword evidence="2" id="KW-1185">Reference proteome</keyword>
<sequence>MTKYNGIYPVVRKENSFSAKEYPVVKFLPGLDVLFVREQGGVYEYLRDKDLPSDADGLLMYQASLQNLSEIIDYSIVHTPYGGFAIFSDDEFEASALLFKQIWTMCAEKLADDLLVLVPANNTVLFIPKNGQGLLQDMLDHGKSVYDLSAQKISLQLYVFSREKEVLESYEEEY</sequence>